<accession>A0AAN7LVI8</accession>
<evidence type="ECO:0000313" key="3">
    <source>
        <dbReference type="Proteomes" id="UP001346149"/>
    </source>
</evidence>
<evidence type="ECO:0000256" key="1">
    <source>
        <dbReference type="SAM" id="SignalP"/>
    </source>
</evidence>
<keyword evidence="3" id="KW-1185">Reference proteome</keyword>
<gene>
    <name evidence="2" type="ORF">SAY86_011131</name>
</gene>
<reference evidence="2 3" key="1">
    <citation type="journal article" date="2023" name="Hortic Res">
        <title>Pangenome of water caltrop reveals structural variations and asymmetric subgenome divergence after allopolyploidization.</title>
        <authorList>
            <person name="Zhang X."/>
            <person name="Chen Y."/>
            <person name="Wang L."/>
            <person name="Yuan Y."/>
            <person name="Fang M."/>
            <person name="Shi L."/>
            <person name="Lu R."/>
            <person name="Comes H.P."/>
            <person name="Ma Y."/>
            <person name="Chen Y."/>
            <person name="Huang G."/>
            <person name="Zhou Y."/>
            <person name="Zheng Z."/>
            <person name="Qiu Y."/>
        </authorList>
    </citation>
    <scope>NUCLEOTIDE SEQUENCE [LARGE SCALE GENOMIC DNA]</scope>
    <source>
        <strain evidence="2">F231</strain>
    </source>
</reference>
<protein>
    <submittedName>
        <fullName evidence="2">Uncharacterized protein</fullName>
    </submittedName>
</protein>
<proteinExistence type="predicted"/>
<sequence>MLVLCLLLHRRILVELLGMRSIRLEKDEMDGNSDYAVGGRENEKKEQFYLKMKSKSILKTEMELKLKNKCVENVKRR</sequence>
<name>A0AAN7LVI8_TRANT</name>
<organism evidence="2 3">
    <name type="scientific">Trapa natans</name>
    <name type="common">Water chestnut</name>
    <dbReference type="NCBI Taxonomy" id="22666"/>
    <lineage>
        <taxon>Eukaryota</taxon>
        <taxon>Viridiplantae</taxon>
        <taxon>Streptophyta</taxon>
        <taxon>Embryophyta</taxon>
        <taxon>Tracheophyta</taxon>
        <taxon>Spermatophyta</taxon>
        <taxon>Magnoliopsida</taxon>
        <taxon>eudicotyledons</taxon>
        <taxon>Gunneridae</taxon>
        <taxon>Pentapetalae</taxon>
        <taxon>rosids</taxon>
        <taxon>malvids</taxon>
        <taxon>Myrtales</taxon>
        <taxon>Lythraceae</taxon>
        <taxon>Trapa</taxon>
    </lineage>
</organism>
<keyword evidence="1" id="KW-0732">Signal</keyword>
<dbReference type="EMBL" id="JAXQNO010000012">
    <property type="protein sequence ID" value="KAK4787298.1"/>
    <property type="molecule type" value="Genomic_DNA"/>
</dbReference>
<dbReference type="AlphaFoldDB" id="A0AAN7LVI8"/>
<dbReference type="Proteomes" id="UP001346149">
    <property type="component" value="Unassembled WGS sequence"/>
</dbReference>
<feature type="signal peptide" evidence="1">
    <location>
        <begin position="1"/>
        <end position="16"/>
    </location>
</feature>
<feature type="chain" id="PRO_5042951275" evidence="1">
    <location>
        <begin position="17"/>
        <end position="77"/>
    </location>
</feature>
<comment type="caution">
    <text evidence="2">The sequence shown here is derived from an EMBL/GenBank/DDBJ whole genome shotgun (WGS) entry which is preliminary data.</text>
</comment>
<evidence type="ECO:0000313" key="2">
    <source>
        <dbReference type="EMBL" id="KAK4787298.1"/>
    </source>
</evidence>